<keyword evidence="6 12" id="KW-0028">Amino-acid biosynthesis</keyword>
<dbReference type="InterPro" id="IPR036291">
    <property type="entry name" value="NAD(P)-bd_dom_sf"/>
</dbReference>
<dbReference type="GO" id="GO:0009088">
    <property type="term" value="P:threonine biosynthetic process"/>
    <property type="evidence" value="ECO:0007669"/>
    <property type="project" value="UniProtKB-KW"/>
</dbReference>
<accession>A0A9X3WRM8</accession>
<feature type="domain" description="Aspartate/homoserine dehydrogenase NAD-binding" evidence="15">
    <location>
        <begin position="10"/>
        <end position="128"/>
    </location>
</feature>
<evidence type="ECO:0000256" key="11">
    <source>
        <dbReference type="ARBA" id="ARBA00048841"/>
    </source>
</evidence>
<evidence type="ECO:0000256" key="5">
    <source>
        <dbReference type="ARBA" id="ARBA00013376"/>
    </source>
</evidence>
<evidence type="ECO:0000259" key="14">
    <source>
        <dbReference type="Pfam" id="PF00742"/>
    </source>
</evidence>
<protein>
    <recommendedName>
        <fullName evidence="5 12">Homoserine dehydrogenase</fullName>
        <ecNumber evidence="4 12">1.1.1.3</ecNumber>
    </recommendedName>
</protein>
<dbReference type="Pfam" id="PF03447">
    <property type="entry name" value="NAD_binding_3"/>
    <property type="match status" value="1"/>
</dbReference>
<comment type="caution">
    <text evidence="16">The sequence shown here is derived from an EMBL/GenBank/DDBJ whole genome shotgun (WGS) entry which is preliminary data.</text>
</comment>
<keyword evidence="7 12" id="KW-0791">Threonine biosynthesis</keyword>
<name>A0A9X3WRM8_9BACI</name>
<dbReference type="EMBL" id="JAMQKB010000001">
    <property type="protein sequence ID" value="MDC3423021.1"/>
    <property type="molecule type" value="Genomic_DNA"/>
</dbReference>
<sequence length="409" mass="44637">MDSVKVALLGFGTVGEGVYDTIHSHQKRLQALLGKKVEIVGVLVRDQNKKRKIHSETLVTSNMDRILEIPDLDVVIEAIVGIEPGYTYLKKAMETGCHVITANKELLAHKGKELREYAEQYSVRLEFEAAVAGGIPAIGTFKQLLKVNRISKIEAILNGTSNYILSDIASNQKNFDQALASAQEKGYAEANPDNDIDGWDALFKLTILSDLLYGIQPEWEKMVHIGIRNLALEHIEFAQALGMKIKHVASIELIEGEARLSVEPVMVGQDHPLYGVDGVNNALAITGDLVGQILLQGPGAGALPTASAIIEDFVNLFQTEAQTKVQQDVTLAPSLSDEMQEWVLIGSDLPSNGIPILNKYSVPAGNTMIQGWRVAGSEREIRSLVSGDPKMKGYRIALTGQKDKILVSH</sequence>
<dbReference type="Proteomes" id="UP001145050">
    <property type="component" value="Unassembled WGS sequence"/>
</dbReference>
<dbReference type="GO" id="GO:0004412">
    <property type="term" value="F:homoserine dehydrogenase activity"/>
    <property type="evidence" value="ECO:0007669"/>
    <property type="project" value="UniProtKB-EC"/>
</dbReference>
<evidence type="ECO:0000256" key="1">
    <source>
        <dbReference type="ARBA" id="ARBA00005056"/>
    </source>
</evidence>
<dbReference type="Pfam" id="PF00742">
    <property type="entry name" value="Homoserine_dh"/>
    <property type="match status" value="1"/>
</dbReference>
<dbReference type="PANTHER" id="PTHR43331">
    <property type="entry name" value="HOMOSERINE DEHYDROGENASE"/>
    <property type="match status" value="1"/>
</dbReference>
<dbReference type="PROSITE" id="PS01042">
    <property type="entry name" value="HOMOSER_DHGENASE"/>
    <property type="match status" value="1"/>
</dbReference>
<reference evidence="16" key="1">
    <citation type="submission" date="2022-06" db="EMBL/GenBank/DDBJ databases">
        <title>Aquibacillus sp. a new bacterium isolated from soil saline samples.</title>
        <authorList>
            <person name="Galisteo C."/>
            <person name="De La Haba R."/>
            <person name="Sanchez-Porro C."/>
            <person name="Ventosa A."/>
        </authorList>
    </citation>
    <scope>NUCLEOTIDE SEQUENCE</scope>
    <source>
        <strain evidence="16">3ASR75-11</strain>
    </source>
</reference>
<dbReference type="SUPFAM" id="SSF55347">
    <property type="entry name" value="Glyceraldehyde-3-phosphate dehydrogenase-like, C-terminal domain"/>
    <property type="match status" value="1"/>
</dbReference>
<keyword evidence="17" id="KW-1185">Reference proteome</keyword>
<evidence type="ECO:0000256" key="2">
    <source>
        <dbReference type="ARBA" id="ARBA00005062"/>
    </source>
</evidence>
<dbReference type="GO" id="GO:0009086">
    <property type="term" value="P:methionine biosynthetic process"/>
    <property type="evidence" value="ECO:0007669"/>
    <property type="project" value="UniProtKB-KW"/>
</dbReference>
<evidence type="ECO:0000256" key="13">
    <source>
        <dbReference type="RuleBase" id="RU004171"/>
    </source>
</evidence>
<evidence type="ECO:0000256" key="9">
    <source>
        <dbReference type="ARBA" id="ARBA00023053"/>
    </source>
</evidence>
<evidence type="ECO:0000256" key="8">
    <source>
        <dbReference type="ARBA" id="ARBA00023002"/>
    </source>
</evidence>
<dbReference type="InterPro" id="IPR019811">
    <property type="entry name" value="HDH_CS"/>
</dbReference>
<dbReference type="AlphaFoldDB" id="A0A9X3WRM8"/>
<dbReference type="FunFam" id="3.30.360.10:FF:000005">
    <property type="entry name" value="Homoserine dehydrogenase"/>
    <property type="match status" value="1"/>
</dbReference>
<evidence type="ECO:0000256" key="10">
    <source>
        <dbReference type="ARBA" id="ARBA00023167"/>
    </source>
</evidence>
<evidence type="ECO:0000313" key="17">
    <source>
        <dbReference type="Proteomes" id="UP001145050"/>
    </source>
</evidence>
<dbReference type="EC" id="1.1.1.3" evidence="4 12"/>
<evidence type="ECO:0000256" key="6">
    <source>
        <dbReference type="ARBA" id="ARBA00022605"/>
    </source>
</evidence>
<keyword evidence="10 12" id="KW-0486">Methionine biosynthesis</keyword>
<keyword evidence="9" id="KW-0915">Sodium</keyword>
<evidence type="ECO:0000313" key="16">
    <source>
        <dbReference type="EMBL" id="MDC3423021.1"/>
    </source>
</evidence>
<keyword evidence="8 12" id="KW-0560">Oxidoreductase</keyword>
<keyword evidence="12" id="KW-0521">NADP</keyword>
<comment type="similarity">
    <text evidence="3 13">Belongs to the homoserine dehydrogenase family.</text>
</comment>
<dbReference type="SUPFAM" id="SSF51735">
    <property type="entry name" value="NAD(P)-binding Rossmann-fold domains"/>
    <property type="match status" value="1"/>
</dbReference>
<feature type="domain" description="Homoserine dehydrogenase catalytic" evidence="14">
    <location>
        <begin position="136"/>
        <end position="314"/>
    </location>
</feature>
<comment type="pathway">
    <text evidence="1 12">Amino-acid biosynthesis; L-threonine biosynthesis; L-threonine from L-aspartate: step 3/5.</text>
</comment>
<evidence type="ECO:0000256" key="3">
    <source>
        <dbReference type="ARBA" id="ARBA00006753"/>
    </source>
</evidence>
<organism evidence="16 17">
    <name type="scientific">Terrihalobacillus insolitus</name>
    <dbReference type="NCBI Taxonomy" id="2950438"/>
    <lineage>
        <taxon>Bacteria</taxon>
        <taxon>Bacillati</taxon>
        <taxon>Bacillota</taxon>
        <taxon>Bacilli</taxon>
        <taxon>Bacillales</taxon>
        <taxon>Bacillaceae</taxon>
        <taxon>Terrihalobacillus</taxon>
    </lineage>
</organism>
<dbReference type="InterPro" id="IPR001342">
    <property type="entry name" value="HDH_cat"/>
</dbReference>
<dbReference type="PANTHER" id="PTHR43331:SF1">
    <property type="entry name" value="HOMOSERINE DEHYDROGENASE"/>
    <property type="match status" value="1"/>
</dbReference>
<dbReference type="InterPro" id="IPR005106">
    <property type="entry name" value="Asp/hSer_DH_NAD-bd"/>
</dbReference>
<dbReference type="RefSeq" id="WP_272434663.1">
    <property type="nucleotide sequence ID" value="NZ_JAMQKB010000001.1"/>
</dbReference>
<evidence type="ECO:0000256" key="4">
    <source>
        <dbReference type="ARBA" id="ARBA00013213"/>
    </source>
</evidence>
<gene>
    <name evidence="16" type="ORF">NC797_00685</name>
</gene>
<comment type="catalytic activity">
    <reaction evidence="11">
        <text>L-homoserine + NADP(+) = L-aspartate 4-semialdehyde + NADPH + H(+)</text>
        <dbReference type="Rhea" id="RHEA:15761"/>
        <dbReference type="ChEBI" id="CHEBI:15378"/>
        <dbReference type="ChEBI" id="CHEBI:57476"/>
        <dbReference type="ChEBI" id="CHEBI:57783"/>
        <dbReference type="ChEBI" id="CHEBI:58349"/>
        <dbReference type="ChEBI" id="CHEBI:537519"/>
        <dbReference type="EC" id="1.1.1.3"/>
    </reaction>
    <physiologicalReaction direction="right-to-left" evidence="11">
        <dbReference type="Rhea" id="RHEA:15763"/>
    </physiologicalReaction>
</comment>
<dbReference type="NCBIfam" id="NF004976">
    <property type="entry name" value="PRK06349.1"/>
    <property type="match status" value="1"/>
</dbReference>
<dbReference type="GO" id="GO:0050661">
    <property type="term" value="F:NADP binding"/>
    <property type="evidence" value="ECO:0007669"/>
    <property type="project" value="InterPro"/>
</dbReference>
<dbReference type="Gene3D" id="3.40.50.720">
    <property type="entry name" value="NAD(P)-binding Rossmann-like Domain"/>
    <property type="match status" value="1"/>
</dbReference>
<evidence type="ECO:0000259" key="15">
    <source>
        <dbReference type="Pfam" id="PF03447"/>
    </source>
</evidence>
<dbReference type="Gene3D" id="3.30.360.10">
    <property type="entry name" value="Dihydrodipicolinate Reductase, domain 2"/>
    <property type="match status" value="1"/>
</dbReference>
<comment type="pathway">
    <text evidence="2 12">Amino-acid biosynthesis; L-methionine biosynthesis via de novo pathway; L-homoserine from L-aspartate: step 3/3.</text>
</comment>
<proteinExistence type="inferred from homology"/>
<evidence type="ECO:0000256" key="12">
    <source>
        <dbReference type="RuleBase" id="RU000579"/>
    </source>
</evidence>
<evidence type="ECO:0000256" key="7">
    <source>
        <dbReference type="ARBA" id="ARBA00022697"/>
    </source>
</evidence>